<keyword evidence="1" id="KW-0472">Membrane</keyword>
<dbReference type="RefSeq" id="WP_095978924.1">
    <property type="nucleotide sequence ID" value="NZ_CP022163.1"/>
</dbReference>
<dbReference type="AlphaFoldDB" id="A0A250IHR8"/>
<evidence type="ECO:0000313" key="3">
    <source>
        <dbReference type="Proteomes" id="UP000217289"/>
    </source>
</evidence>
<feature type="transmembrane region" description="Helical" evidence="1">
    <location>
        <begin position="224"/>
        <end position="242"/>
    </location>
</feature>
<sequence>MSLLSLALTLVLTQASCPPGERVVLVPLQPVVLSSAEARQVEETVRRAVEGLPGTCLEPRADTVARLRARGGRLAGCSDAACRGAQVLALGADRLVRGTALGVGGARGVALTVVDREGLESHATLELSPEAPKEDEARLREAFQGSWGRQSAPPRVTRGPWPQVLWAAGGVALAAGVGFGLAARHTQSVLSTGSAGCTGEGPAFRDCFARQLQQGRTRARAANALWGAGALLGVGGTLLFVWETP</sequence>
<gene>
    <name evidence="2" type="ORF">MEBOL_003937</name>
</gene>
<evidence type="ECO:0000313" key="2">
    <source>
        <dbReference type="EMBL" id="ATB30476.1"/>
    </source>
</evidence>
<name>A0A250IHR8_9BACT</name>
<feature type="transmembrane region" description="Helical" evidence="1">
    <location>
        <begin position="164"/>
        <end position="183"/>
    </location>
</feature>
<keyword evidence="1" id="KW-1133">Transmembrane helix</keyword>
<reference evidence="2 3" key="1">
    <citation type="submission" date="2017-06" db="EMBL/GenBank/DDBJ databases">
        <authorList>
            <person name="Kim H.J."/>
            <person name="Triplett B.A."/>
        </authorList>
    </citation>
    <scope>NUCLEOTIDE SEQUENCE [LARGE SCALE GENOMIC DNA]</scope>
    <source>
        <strain evidence="2 3">DSM 14713</strain>
    </source>
</reference>
<dbReference type="EMBL" id="CP022163">
    <property type="protein sequence ID" value="ATB30476.1"/>
    <property type="molecule type" value="Genomic_DNA"/>
</dbReference>
<dbReference type="KEGG" id="mbd:MEBOL_003937"/>
<keyword evidence="3" id="KW-1185">Reference proteome</keyword>
<organism evidence="2 3">
    <name type="scientific">Melittangium boletus DSM 14713</name>
    <dbReference type="NCBI Taxonomy" id="1294270"/>
    <lineage>
        <taxon>Bacteria</taxon>
        <taxon>Pseudomonadati</taxon>
        <taxon>Myxococcota</taxon>
        <taxon>Myxococcia</taxon>
        <taxon>Myxococcales</taxon>
        <taxon>Cystobacterineae</taxon>
        <taxon>Archangiaceae</taxon>
        <taxon>Melittangium</taxon>
    </lineage>
</organism>
<keyword evidence="1" id="KW-0812">Transmembrane</keyword>
<protein>
    <submittedName>
        <fullName evidence="2">Uncharacterized protein</fullName>
    </submittedName>
</protein>
<proteinExistence type="predicted"/>
<dbReference type="OrthoDB" id="5509743at2"/>
<dbReference type="Proteomes" id="UP000217289">
    <property type="component" value="Chromosome"/>
</dbReference>
<evidence type="ECO:0000256" key="1">
    <source>
        <dbReference type="SAM" id="Phobius"/>
    </source>
</evidence>
<accession>A0A250IHR8</accession>